<dbReference type="EMBL" id="JAMFTS010000005">
    <property type="protein sequence ID" value="KAJ4756891.1"/>
    <property type="molecule type" value="Genomic_DNA"/>
</dbReference>
<keyword evidence="1" id="KW-0862">Zinc</keyword>
<dbReference type="GO" id="GO:0005634">
    <property type="term" value="C:nucleus"/>
    <property type="evidence" value="ECO:0007669"/>
    <property type="project" value="TreeGrafter"/>
</dbReference>
<dbReference type="GO" id="GO:0009736">
    <property type="term" value="P:cytokinin-activated signaling pathway"/>
    <property type="evidence" value="ECO:0007669"/>
    <property type="project" value="TreeGrafter"/>
</dbReference>
<dbReference type="InterPro" id="IPR044299">
    <property type="entry name" value="GIS3/ZFP5/ZFP6"/>
</dbReference>
<feature type="domain" description="C2H2-type" evidence="2">
    <location>
        <begin position="54"/>
        <end position="81"/>
    </location>
</feature>
<dbReference type="GO" id="GO:0003700">
    <property type="term" value="F:DNA-binding transcription factor activity"/>
    <property type="evidence" value="ECO:0007669"/>
    <property type="project" value="TreeGrafter"/>
</dbReference>
<dbReference type="GO" id="GO:0010090">
    <property type="term" value="P:trichome morphogenesis"/>
    <property type="evidence" value="ECO:0007669"/>
    <property type="project" value="InterPro"/>
</dbReference>
<protein>
    <submittedName>
        <fullName evidence="3">Zinc finger protein 5</fullName>
    </submittedName>
</protein>
<accession>A0AAV8CN70</accession>
<name>A0AAV8CN70_9POAL</name>
<evidence type="ECO:0000259" key="2">
    <source>
        <dbReference type="PROSITE" id="PS50157"/>
    </source>
</evidence>
<dbReference type="PROSITE" id="PS00028">
    <property type="entry name" value="ZINC_FINGER_C2H2_1"/>
    <property type="match status" value="1"/>
</dbReference>
<reference evidence="3" key="1">
    <citation type="submission" date="2022-08" db="EMBL/GenBank/DDBJ databases">
        <authorList>
            <person name="Marques A."/>
        </authorList>
    </citation>
    <scope>NUCLEOTIDE SEQUENCE</scope>
    <source>
        <strain evidence="3">RhyPub2mFocal</strain>
        <tissue evidence="3">Leaves</tissue>
    </source>
</reference>
<dbReference type="PROSITE" id="PS50157">
    <property type="entry name" value="ZINC_FINGER_C2H2_2"/>
    <property type="match status" value="1"/>
</dbReference>
<keyword evidence="4" id="KW-1185">Reference proteome</keyword>
<evidence type="ECO:0000256" key="1">
    <source>
        <dbReference type="PROSITE-ProRule" id="PRU00042"/>
    </source>
</evidence>
<dbReference type="PANTHER" id="PTHR46353:SF5">
    <property type="entry name" value="ZINC FINGER PROTEIN 5"/>
    <property type="match status" value="1"/>
</dbReference>
<sequence>MESDRTKPSIVSQKDTTDCCPRELQAEKKLRLFGFELSPGENSNNKDKAVEKRYACQYCRKEFTNSQALGGHQNAHKRERMKKKRLELQAINASAGMYLQPFEHSSVVPWWYDPSCYVPRCVLYQKSCNIHVMQPATNSFVPKPTSLQLRVRSRDY</sequence>
<keyword evidence="1" id="KW-0863">Zinc-finger</keyword>
<dbReference type="Proteomes" id="UP001140206">
    <property type="component" value="Chromosome 5"/>
</dbReference>
<dbReference type="GO" id="GO:0008270">
    <property type="term" value="F:zinc ion binding"/>
    <property type="evidence" value="ECO:0007669"/>
    <property type="project" value="UniProtKB-KW"/>
</dbReference>
<dbReference type="InterPro" id="IPR036236">
    <property type="entry name" value="Znf_C2H2_sf"/>
</dbReference>
<dbReference type="Gene3D" id="3.30.160.60">
    <property type="entry name" value="Classic Zinc Finger"/>
    <property type="match status" value="1"/>
</dbReference>
<evidence type="ECO:0000313" key="3">
    <source>
        <dbReference type="EMBL" id="KAJ4756891.1"/>
    </source>
</evidence>
<comment type="caution">
    <text evidence="3">The sequence shown here is derived from an EMBL/GenBank/DDBJ whole genome shotgun (WGS) entry which is preliminary data.</text>
</comment>
<dbReference type="GO" id="GO:0009740">
    <property type="term" value="P:gibberellic acid mediated signaling pathway"/>
    <property type="evidence" value="ECO:0007669"/>
    <property type="project" value="TreeGrafter"/>
</dbReference>
<dbReference type="GO" id="GO:0000976">
    <property type="term" value="F:transcription cis-regulatory region binding"/>
    <property type="evidence" value="ECO:0007669"/>
    <property type="project" value="TreeGrafter"/>
</dbReference>
<proteinExistence type="predicted"/>
<dbReference type="InterPro" id="IPR013087">
    <property type="entry name" value="Znf_C2H2_type"/>
</dbReference>
<dbReference type="AlphaFoldDB" id="A0AAV8CN70"/>
<evidence type="ECO:0000313" key="4">
    <source>
        <dbReference type="Proteomes" id="UP001140206"/>
    </source>
</evidence>
<keyword evidence="1" id="KW-0479">Metal-binding</keyword>
<dbReference type="SUPFAM" id="SSF57667">
    <property type="entry name" value="beta-beta-alpha zinc fingers"/>
    <property type="match status" value="1"/>
</dbReference>
<organism evidence="3 4">
    <name type="scientific">Rhynchospora pubera</name>
    <dbReference type="NCBI Taxonomy" id="906938"/>
    <lineage>
        <taxon>Eukaryota</taxon>
        <taxon>Viridiplantae</taxon>
        <taxon>Streptophyta</taxon>
        <taxon>Embryophyta</taxon>
        <taxon>Tracheophyta</taxon>
        <taxon>Spermatophyta</taxon>
        <taxon>Magnoliopsida</taxon>
        <taxon>Liliopsida</taxon>
        <taxon>Poales</taxon>
        <taxon>Cyperaceae</taxon>
        <taxon>Cyperoideae</taxon>
        <taxon>Rhynchosporeae</taxon>
        <taxon>Rhynchospora</taxon>
    </lineage>
</organism>
<dbReference type="PANTHER" id="PTHR46353">
    <property type="entry name" value="ZINC FINGER PROTEIN 5"/>
    <property type="match status" value="1"/>
</dbReference>
<gene>
    <name evidence="3" type="ORF">LUZ62_091296</name>
</gene>